<feature type="transmembrane region" description="Helical" evidence="1">
    <location>
        <begin position="56"/>
        <end position="78"/>
    </location>
</feature>
<feature type="transmembrane region" description="Helical" evidence="1">
    <location>
        <begin position="117"/>
        <end position="137"/>
    </location>
</feature>
<organism evidence="3">
    <name type="scientific">Ignisphaera aggregans</name>
    <dbReference type="NCBI Taxonomy" id="334771"/>
    <lineage>
        <taxon>Archaea</taxon>
        <taxon>Thermoproteota</taxon>
        <taxon>Thermoprotei</taxon>
        <taxon>Desulfurococcales</taxon>
        <taxon>Desulfurococcaceae</taxon>
        <taxon>Ignisphaera</taxon>
    </lineage>
</organism>
<keyword evidence="1" id="KW-0472">Membrane</keyword>
<dbReference type="AlphaFoldDB" id="A0A7J2U3J7"/>
<feature type="domain" description="DUF1616" evidence="2">
    <location>
        <begin position="35"/>
        <end position="142"/>
    </location>
</feature>
<evidence type="ECO:0000259" key="2">
    <source>
        <dbReference type="Pfam" id="PF07760"/>
    </source>
</evidence>
<dbReference type="EMBL" id="DSEU01000029">
    <property type="protein sequence ID" value="HEM66752.1"/>
    <property type="molecule type" value="Genomic_DNA"/>
</dbReference>
<name>A0A7J2U3J7_9CREN</name>
<protein>
    <submittedName>
        <fullName evidence="3">DUF1616 domain-containing protein</fullName>
    </submittedName>
</protein>
<evidence type="ECO:0000256" key="1">
    <source>
        <dbReference type="SAM" id="Phobius"/>
    </source>
</evidence>
<comment type="caution">
    <text evidence="3">The sequence shown here is derived from an EMBL/GenBank/DDBJ whole genome shotgun (WGS) entry which is preliminary data.</text>
</comment>
<reference evidence="3" key="1">
    <citation type="journal article" date="2020" name="mSystems">
        <title>Genome- and Community-Level Interaction Insights into Carbon Utilization and Element Cycling Functions of Hydrothermarchaeota in Hydrothermal Sediment.</title>
        <authorList>
            <person name="Zhou Z."/>
            <person name="Liu Y."/>
            <person name="Xu W."/>
            <person name="Pan J."/>
            <person name="Luo Z.H."/>
            <person name="Li M."/>
        </authorList>
    </citation>
    <scope>NUCLEOTIDE SEQUENCE [LARGE SCALE GENOMIC DNA]</scope>
    <source>
        <strain evidence="3">SpSt-125</strain>
    </source>
</reference>
<keyword evidence="1" id="KW-0812">Transmembrane</keyword>
<proteinExistence type="predicted"/>
<accession>A0A7J2U3J7</accession>
<keyword evidence="1" id="KW-1133">Transmembrane helix</keyword>
<dbReference type="Pfam" id="PF07760">
    <property type="entry name" value="DUF1616"/>
    <property type="match status" value="1"/>
</dbReference>
<dbReference type="InterPro" id="IPR011674">
    <property type="entry name" value="DUF1616"/>
</dbReference>
<gene>
    <name evidence="3" type="ORF">ENO26_04180</name>
</gene>
<feature type="transmembrane region" description="Helical" evidence="1">
    <location>
        <begin position="30"/>
        <end position="50"/>
    </location>
</feature>
<sequence length="159" mass="17873">MQIARGALELEDPSPPKSFAEYMLRPDYSLWLYTVTALLLATLLCIAIPVKVLEPFRWFLGTLFTLFIPGYVTVEALYPDESSLKPLERVALSIGLSLAITPLLGLLLNYTPWGIRLGPVTTALSLYTTIVMIIASYRKYELVRLVSRARKSYRLSSSK</sequence>
<evidence type="ECO:0000313" key="3">
    <source>
        <dbReference type="EMBL" id="HEM66752.1"/>
    </source>
</evidence>
<feature type="transmembrane region" description="Helical" evidence="1">
    <location>
        <begin position="90"/>
        <end position="111"/>
    </location>
</feature>